<evidence type="ECO:0000313" key="2">
    <source>
        <dbReference type="Proteomes" id="UP001529510"/>
    </source>
</evidence>
<organism evidence="1 2">
    <name type="scientific">Cirrhinus mrigala</name>
    <name type="common">Mrigala</name>
    <dbReference type="NCBI Taxonomy" id="683832"/>
    <lineage>
        <taxon>Eukaryota</taxon>
        <taxon>Metazoa</taxon>
        <taxon>Chordata</taxon>
        <taxon>Craniata</taxon>
        <taxon>Vertebrata</taxon>
        <taxon>Euteleostomi</taxon>
        <taxon>Actinopterygii</taxon>
        <taxon>Neopterygii</taxon>
        <taxon>Teleostei</taxon>
        <taxon>Ostariophysi</taxon>
        <taxon>Cypriniformes</taxon>
        <taxon>Cyprinidae</taxon>
        <taxon>Labeoninae</taxon>
        <taxon>Labeonini</taxon>
        <taxon>Cirrhinus</taxon>
    </lineage>
</organism>
<dbReference type="AlphaFoldDB" id="A0ABD0PA20"/>
<comment type="caution">
    <text evidence="1">The sequence shown here is derived from an EMBL/GenBank/DDBJ whole genome shotgun (WGS) entry which is preliminary data.</text>
</comment>
<sequence length="74" mass="8205">MRKTSKKTHPVVLSLIRLCTEVVPGLPQPPHNLLDDPLLQLSPRVLIPRKKASVFQSKQQARQADVAVDEGTNV</sequence>
<evidence type="ECO:0000313" key="1">
    <source>
        <dbReference type="EMBL" id="KAL0170136.1"/>
    </source>
</evidence>
<gene>
    <name evidence="1" type="ORF">M9458_034732</name>
</gene>
<proteinExistence type="predicted"/>
<feature type="non-terminal residue" evidence="1">
    <location>
        <position position="74"/>
    </location>
</feature>
<keyword evidence="2" id="KW-1185">Reference proteome</keyword>
<name>A0ABD0PA20_CIRMR</name>
<protein>
    <submittedName>
        <fullName evidence="1">Uncharacterized protein</fullName>
    </submittedName>
</protein>
<reference evidence="1 2" key="1">
    <citation type="submission" date="2024-05" db="EMBL/GenBank/DDBJ databases">
        <title>Genome sequencing and assembly of Indian major carp, Cirrhinus mrigala (Hamilton, 1822).</title>
        <authorList>
            <person name="Mohindra V."/>
            <person name="Chowdhury L.M."/>
            <person name="Lal K."/>
            <person name="Jena J.K."/>
        </authorList>
    </citation>
    <scope>NUCLEOTIDE SEQUENCE [LARGE SCALE GENOMIC DNA]</scope>
    <source>
        <strain evidence="1">CM1030</strain>
        <tissue evidence="1">Blood</tissue>
    </source>
</reference>
<accession>A0ABD0PA20</accession>
<dbReference type="Proteomes" id="UP001529510">
    <property type="component" value="Unassembled WGS sequence"/>
</dbReference>
<dbReference type="EMBL" id="JAMKFB020000017">
    <property type="protein sequence ID" value="KAL0170136.1"/>
    <property type="molecule type" value="Genomic_DNA"/>
</dbReference>